<sequence>MKIFEGIVDGRIRDIVHLSSNLYGFVASCGTIDAIHSAHLLLKKHLEKQKPVHIALLDLEKAFDRVPREVVPLRHREVPEELIDWNLDGVYHLCRSTPVFCTFATRLCCRHGCRGRGVKVLVVNVALK</sequence>
<dbReference type="OrthoDB" id="5836144at2759"/>
<organism evidence="2 3">
    <name type="scientific">Heligmosomoides polygyrus</name>
    <name type="common">Parasitic roundworm</name>
    <dbReference type="NCBI Taxonomy" id="6339"/>
    <lineage>
        <taxon>Eukaryota</taxon>
        <taxon>Metazoa</taxon>
        <taxon>Ecdysozoa</taxon>
        <taxon>Nematoda</taxon>
        <taxon>Chromadorea</taxon>
        <taxon>Rhabditida</taxon>
        <taxon>Rhabditina</taxon>
        <taxon>Rhabditomorpha</taxon>
        <taxon>Strongyloidea</taxon>
        <taxon>Heligmosomidae</taxon>
        <taxon>Heligmosomoides</taxon>
    </lineage>
</organism>
<evidence type="ECO:0000313" key="3">
    <source>
        <dbReference type="WBParaSite" id="HPBE_0002273601-mRNA-1"/>
    </source>
</evidence>
<evidence type="ECO:0000313" key="2">
    <source>
        <dbReference type="Proteomes" id="UP000050761"/>
    </source>
</evidence>
<protein>
    <submittedName>
        <fullName evidence="3">Reverse transcriptase domain-containing protein</fullName>
    </submittedName>
</protein>
<dbReference type="Proteomes" id="UP000050761">
    <property type="component" value="Unassembled WGS sequence"/>
</dbReference>
<dbReference type="PROSITE" id="PS51257">
    <property type="entry name" value="PROKAR_LIPOPROTEIN"/>
    <property type="match status" value="1"/>
</dbReference>
<reference evidence="3" key="2">
    <citation type="submission" date="2019-09" db="UniProtKB">
        <authorList>
            <consortium name="WormBaseParasite"/>
        </authorList>
    </citation>
    <scope>IDENTIFICATION</scope>
</reference>
<name>A0A183GJ92_HELPZ</name>
<accession>A0A3P8CPN2</accession>
<gene>
    <name evidence="1" type="ORF">HPBE_LOCUS22735</name>
</gene>
<accession>A0A183GJ92</accession>
<keyword evidence="2" id="KW-1185">Reference proteome</keyword>
<reference evidence="1 2" key="1">
    <citation type="submission" date="2018-11" db="EMBL/GenBank/DDBJ databases">
        <authorList>
            <consortium name="Pathogen Informatics"/>
        </authorList>
    </citation>
    <scope>NUCLEOTIDE SEQUENCE [LARGE SCALE GENOMIC DNA]</scope>
</reference>
<evidence type="ECO:0000313" key="1">
    <source>
        <dbReference type="EMBL" id="VDP34371.1"/>
    </source>
</evidence>
<dbReference type="EMBL" id="UZAH01034298">
    <property type="protein sequence ID" value="VDP34371.1"/>
    <property type="molecule type" value="Genomic_DNA"/>
</dbReference>
<proteinExistence type="predicted"/>
<dbReference type="AlphaFoldDB" id="A0A183GJ92"/>
<dbReference type="WBParaSite" id="HPBE_0002273601-mRNA-1">
    <property type="protein sequence ID" value="HPBE_0002273601-mRNA-1"/>
    <property type="gene ID" value="HPBE_0002273601"/>
</dbReference>